<evidence type="ECO:0000256" key="1">
    <source>
        <dbReference type="SAM" id="SignalP"/>
    </source>
</evidence>
<dbReference type="Pfam" id="PF00754">
    <property type="entry name" value="F5_F8_type_C"/>
    <property type="match status" value="3"/>
</dbReference>
<dbReference type="PANTHER" id="PTHR45713">
    <property type="entry name" value="FTP DOMAIN-CONTAINING PROTEIN"/>
    <property type="match status" value="1"/>
</dbReference>
<dbReference type="InterPro" id="IPR008979">
    <property type="entry name" value="Galactose-bd-like_sf"/>
</dbReference>
<dbReference type="Proteomes" id="UP000185124">
    <property type="component" value="Unassembled WGS sequence"/>
</dbReference>
<feature type="domain" description="F5/8 type C" evidence="2">
    <location>
        <begin position="284"/>
        <end position="433"/>
    </location>
</feature>
<dbReference type="PANTHER" id="PTHR45713:SF6">
    <property type="entry name" value="F5_8 TYPE C DOMAIN-CONTAINING PROTEIN"/>
    <property type="match status" value="1"/>
</dbReference>
<reference evidence="4" key="1">
    <citation type="submission" date="2016-12" db="EMBL/GenBank/DDBJ databases">
        <authorList>
            <person name="Varghese N."/>
            <person name="Submissions S."/>
        </authorList>
    </citation>
    <scope>NUCLEOTIDE SEQUENCE [LARGE SCALE GENOMIC DNA]</scope>
    <source>
        <strain evidence="4">DSM 45599</strain>
    </source>
</reference>
<evidence type="ECO:0000313" key="3">
    <source>
        <dbReference type="EMBL" id="SIM59916.1"/>
    </source>
</evidence>
<gene>
    <name evidence="3" type="ORF">SAMN04489832_0903</name>
</gene>
<feature type="domain" description="F5/8 type C" evidence="2">
    <location>
        <begin position="147"/>
        <end position="271"/>
    </location>
</feature>
<dbReference type="Gene3D" id="2.60.120.260">
    <property type="entry name" value="Galactose-binding domain-like"/>
    <property type="match status" value="3"/>
</dbReference>
<protein>
    <submittedName>
        <fullName evidence="3">F5/8 type C domain-containing protein</fullName>
    </submittedName>
</protein>
<keyword evidence="4" id="KW-1185">Reference proteome</keyword>
<organism evidence="3 4">
    <name type="scientific">Micromonospora cremea</name>
    <dbReference type="NCBI Taxonomy" id="709881"/>
    <lineage>
        <taxon>Bacteria</taxon>
        <taxon>Bacillati</taxon>
        <taxon>Actinomycetota</taxon>
        <taxon>Actinomycetes</taxon>
        <taxon>Micromonosporales</taxon>
        <taxon>Micromonosporaceae</taxon>
        <taxon>Micromonospora</taxon>
    </lineage>
</organism>
<sequence>MVIPMHVRDLFRLIVALLICMIGLSAATPAWAQPSPQVPLWSEQAGRSADGFPPNCQEPGNGPFVGLDVWTFRLPTPEQGEFKGLTLYFMTPEGQELAPVIVPGPDGDITQGTPQARVRVQAGLQIINGSAEVTGNPIGDFTVSQTCLAIPLTPDINLAWNKPAIADSQCALSQGPEKAINGSWTGGPSDRWCSTGASKWLRVDLGSSTNIRQFVLRHAGAGGEPTSFNTRAFNIQMSADSTTWTTAVTVTANTASVTTHDVTATARYVRLNITTPTQTTDPSARIYELEVYGGVNLALNKPTTADSQCALSQGPEKAVNGSSTGGLSDKWCSTGASRWLRVDFGSSATIRRVVVRHAGAGGEPTSFNTRAFNIQMSADSTTWTTAVTVTANTASVTTHDVTATARYVRLNITTPTQTTDPSARIYELEVYGQAGSLPPEVNLALNKPAIADSQCALTQGPQKAVNGSSTGGASDKWCSTGVGKWLRVDLGSPGGSLVNIRKFVLRHAGAGGEATSFNTRAFNIQMSADAIQWWTVVTVTANTANVSTHYVDAFGRYVRLNVTAPAQTTDPSARIYELEAYPPS</sequence>
<keyword evidence="1" id="KW-0732">Signal</keyword>
<feature type="chain" id="PRO_5013291872" evidence="1">
    <location>
        <begin position="33"/>
        <end position="584"/>
    </location>
</feature>
<dbReference type="SUPFAM" id="SSF49785">
    <property type="entry name" value="Galactose-binding domain-like"/>
    <property type="match status" value="3"/>
</dbReference>
<accession>A0A1N5UGW5</accession>
<feature type="signal peptide" evidence="1">
    <location>
        <begin position="1"/>
        <end position="32"/>
    </location>
</feature>
<dbReference type="STRING" id="709881.SAMN04489832_0903"/>
<dbReference type="EMBL" id="FSQT01000001">
    <property type="protein sequence ID" value="SIM59916.1"/>
    <property type="molecule type" value="Genomic_DNA"/>
</dbReference>
<name>A0A1N5UGW5_9ACTN</name>
<dbReference type="PROSITE" id="PS50022">
    <property type="entry name" value="FA58C_3"/>
    <property type="match status" value="2"/>
</dbReference>
<dbReference type="InterPro" id="IPR051941">
    <property type="entry name" value="BG_Antigen-Binding_Lectin"/>
</dbReference>
<dbReference type="InterPro" id="IPR000421">
    <property type="entry name" value="FA58C"/>
</dbReference>
<proteinExistence type="predicted"/>
<evidence type="ECO:0000313" key="4">
    <source>
        <dbReference type="Proteomes" id="UP000185124"/>
    </source>
</evidence>
<evidence type="ECO:0000259" key="2">
    <source>
        <dbReference type="PROSITE" id="PS50022"/>
    </source>
</evidence>
<dbReference type="AlphaFoldDB" id="A0A1N5UGW5"/>